<dbReference type="PANTHER" id="PTHR22803">
    <property type="entry name" value="MANNOSE, PHOSPHOLIPASE, LECTIN RECEPTOR RELATED"/>
    <property type="match status" value="1"/>
</dbReference>
<dbReference type="SMART" id="SM00034">
    <property type="entry name" value="CLECT"/>
    <property type="match status" value="5"/>
</dbReference>
<feature type="domain" description="C-type lectin" evidence="2">
    <location>
        <begin position="29"/>
        <end position="147"/>
    </location>
</feature>
<evidence type="ECO:0000256" key="1">
    <source>
        <dbReference type="SAM" id="SignalP"/>
    </source>
</evidence>
<dbReference type="InterPro" id="IPR001304">
    <property type="entry name" value="C-type_lectin-like"/>
</dbReference>
<dbReference type="Gene3D" id="3.10.100.10">
    <property type="entry name" value="Mannose-Binding Protein A, subunit A"/>
    <property type="match status" value="5"/>
</dbReference>
<keyword evidence="1" id="KW-0732">Signal</keyword>
<dbReference type="PROSITE" id="PS50041">
    <property type="entry name" value="C_TYPE_LECTIN_2"/>
    <property type="match status" value="4"/>
</dbReference>
<protein>
    <recommendedName>
        <fullName evidence="2">C-type lectin domain-containing protein</fullName>
    </recommendedName>
</protein>
<feature type="domain" description="C-type lectin" evidence="2">
    <location>
        <begin position="635"/>
        <end position="771"/>
    </location>
</feature>
<evidence type="ECO:0000259" key="2">
    <source>
        <dbReference type="PROSITE" id="PS50041"/>
    </source>
</evidence>
<name>A0AA36CQS7_9BILA</name>
<feature type="signal peptide" evidence="1">
    <location>
        <begin position="1"/>
        <end position="17"/>
    </location>
</feature>
<dbReference type="InterPro" id="IPR050111">
    <property type="entry name" value="C-type_lectin/snaclec_domain"/>
</dbReference>
<gene>
    <name evidence="3" type="ORF">MSPICULIGERA_LOCUS11012</name>
</gene>
<proteinExistence type="predicted"/>
<evidence type="ECO:0000313" key="4">
    <source>
        <dbReference type="Proteomes" id="UP001177023"/>
    </source>
</evidence>
<dbReference type="InterPro" id="IPR016187">
    <property type="entry name" value="CTDL_fold"/>
</dbReference>
<feature type="non-terminal residue" evidence="3">
    <location>
        <position position="1"/>
    </location>
</feature>
<feature type="domain" description="C-type lectin" evidence="2">
    <location>
        <begin position="387"/>
        <end position="503"/>
    </location>
</feature>
<organism evidence="3 4">
    <name type="scientific">Mesorhabditis spiculigera</name>
    <dbReference type="NCBI Taxonomy" id="96644"/>
    <lineage>
        <taxon>Eukaryota</taxon>
        <taxon>Metazoa</taxon>
        <taxon>Ecdysozoa</taxon>
        <taxon>Nematoda</taxon>
        <taxon>Chromadorea</taxon>
        <taxon>Rhabditida</taxon>
        <taxon>Rhabditina</taxon>
        <taxon>Rhabditomorpha</taxon>
        <taxon>Rhabditoidea</taxon>
        <taxon>Rhabditidae</taxon>
        <taxon>Mesorhabditinae</taxon>
        <taxon>Mesorhabditis</taxon>
    </lineage>
</organism>
<sequence>MSVRLVIALLFAAAATAEDCEDGWTVSKVAGSCYKMINGQSFWDAEAECALDGAHLTSILTDEENQFIDDMVNTKIPGKEIWVGGYLMTKAKTQFHWMDETPIDMNSVIWKKAGQPDITKWEHCIRKNSNGSLEQGFCDALYKGICKRPIGQVAPKLETPLCDEGWEGSKWSGSCYKLTPASKSGAANEYCLGLNATLASANSFLEKEFILEKAKAVEKDTDTWLGAKRGADGVFTWNDGSKWETGYWNSDLPEKPDNTKNCLLRPIGHAPVPLVKPVCDEGWKGSKFTGSCYKLTGKITKSGDAQEECFAADAQPASVLSFLEKEFILDLAKQANTTAVWLGARRLFGKVDNDATILHRWAEHDCGGTAMGVCKKECEEGWLLKRGSKSCYKIMDGTTFWDSEFKCAQLGGHLTSVLSDEENQALLDLITNENEGMMVWVGALAYSRKAGPRVNHWMDGSEAKFGNWDPAPDYQSEKYCGTMLPSGKLQMSVCHELKKGLCKRAIGQEAPTFTKPACEVGWSGCPLTGFCYKVAMGPWTWSDGTPWDVEFWNPTTSWNQTTNCVGSYTESTDAAKPDDREVHRWHALDCDAKDLVGVCKKPVDNMVVEIHLLLLLMLTISQAEGCKVGSLIEQGGKYCYQPVLKPGGSMTYAEVTDKCAQLGGKLGSVHSAAQNQKIIELARGALAHPDNGGSCKMLLGASSKKGGDFRWMDGSPMDYTNWDVGEPDGKAGDPVDWGDEFCIQMYVKLWNGYEGQGGKDYVGKWLDLGCQFPVYCMGLCQIPNEANG</sequence>
<feature type="chain" id="PRO_5041226746" description="C-type lectin domain-containing protein" evidence="1">
    <location>
        <begin position="18"/>
        <end position="788"/>
    </location>
</feature>
<dbReference type="CDD" id="cd00037">
    <property type="entry name" value="CLECT"/>
    <property type="match status" value="4"/>
</dbReference>
<dbReference type="EMBL" id="CATQJA010002601">
    <property type="protein sequence ID" value="CAJ0572628.1"/>
    <property type="molecule type" value="Genomic_DNA"/>
</dbReference>
<dbReference type="AlphaFoldDB" id="A0AA36CQS7"/>
<dbReference type="Pfam" id="PF00059">
    <property type="entry name" value="Lectin_C"/>
    <property type="match status" value="4"/>
</dbReference>
<keyword evidence="4" id="KW-1185">Reference proteome</keyword>
<accession>A0AA36CQS7</accession>
<dbReference type="Proteomes" id="UP001177023">
    <property type="component" value="Unassembled WGS sequence"/>
</dbReference>
<feature type="domain" description="C-type lectin" evidence="2">
    <location>
        <begin position="171"/>
        <end position="263"/>
    </location>
</feature>
<comment type="caution">
    <text evidence="3">The sequence shown here is derived from an EMBL/GenBank/DDBJ whole genome shotgun (WGS) entry which is preliminary data.</text>
</comment>
<reference evidence="3" key="1">
    <citation type="submission" date="2023-06" db="EMBL/GenBank/DDBJ databases">
        <authorList>
            <person name="Delattre M."/>
        </authorList>
    </citation>
    <scope>NUCLEOTIDE SEQUENCE</scope>
    <source>
        <strain evidence="3">AF72</strain>
    </source>
</reference>
<dbReference type="InterPro" id="IPR016186">
    <property type="entry name" value="C-type_lectin-like/link_sf"/>
</dbReference>
<dbReference type="SUPFAM" id="SSF56436">
    <property type="entry name" value="C-type lectin-like"/>
    <property type="match status" value="6"/>
</dbReference>
<evidence type="ECO:0000313" key="3">
    <source>
        <dbReference type="EMBL" id="CAJ0572628.1"/>
    </source>
</evidence>